<gene>
    <name evidence="2" type="ORF">EG327_003733</name>
</gene>
<feature type="compositionally biased region" description="Polar residues" evidence="1">
    <location>
        <begin position="93"/>
        <end position="108"/>
    </location>
</feature>
<evidence type="ECO:0000313" key="2">
    <source>
        <dbReference type="EMBL" id="KAE9993723.1"/>
    </source>
</evidence>
<sequence length="254" mass="28760">MVSGSSNSDDEIDIDPPRKSRSLLPGARSCRRRKRGTGDDAVDTSSAKSRKIGKEARKRQDPKSSRGDKSTAKIPAEREQRRDSPVREDATVVGSQATSKRQVSGQSIDETDNQATTSLTTSQQPTSSSSAQPHPASIPPPNGTSPFSRLPRELRQEIMYRVLDSDQEVVNRYALQFPRLATPEERMQALRFRVLRQRRDALVRVEGEWGEVGLLWACEAEYIFQVVWTELMRAEPEVFEWWKRFARDVEKSVS</sequence>
<comment type="caution">
    <text evidence="2">The sequence shown here is derived from an EMBL/GenBank/DDBJ whole genome shotgun (WGS) entry which is preliminary data.</text>
</comment>
<keyword evidence="3" id="KW-1185">Reference proteome</keyword>
<dbReference type="AlphaFoldDB" id="A0A8H3VVL7"/>
<feature type="region of interest" description="Disordered" evidence="1">
    <location>
        <begin position="1"/>
        <end position="149"/>
    </location>
</feature>
<dbReference type="EMBL" id="WNWR01000023">
    <property type="protein sequence ID" value="KAE9993723.1"/>
    <property type="molecule type" value="Genomic_DNA"/>
</dbReference>
<evidence type="ECO:0000256" key="1">
    <source>
        <dbReference type="SAM" id="MobiDB-lite"/>
    </source>
</evidence>
<evidence type="ECO:0000313" key="3">
    <source>
        <dbReference type="Proteomes" id="UP000490939"/>
    </source>
</evidence>
<protein>
    <submittedName>
        <fullName evidence="2">Uncharacterized protein</fullName>
    </submittedName>
</protein>
<feature type="compositionally biased region" description="Low complexity" evidence="1">
    <location>
        <begin position="114"/>
        <end position="135"/>
    </location>
</feature>
<proteinExistence type="predicted"/>
<dbReference type="Proteomes" id="UP000490939">
    <property type="component" value="Unassembled WGS sequence"/>
</dbReference>
<organism evidence="2 3">
    <name type="scientific">Venturia inaequalis</name>
    <name type="common">Apple scab fungus</name>
    <dbReference type="NCBI Taxonomy" id="5025"/>
    <lineage>
        <taxon>Eukaryota</taxon>
        <taxon>Fungi</taxon>
        <taxon>Dikarya</taxon>
        <taxon>Ascomycota</taxon>
        <taxon>Pezizomycotina</taxon>
        <taxon>Dothideomycetes</taxon>
        <taxon>Pleosporomycetidae</taxon>
        <taxon>Venturiales</taxon>
        <taxon>Venturiaceae</taxon>
        <taxon>Venturia</taxon>
    </lineage>
</organism>
<name>A0A8H3VVL7_VENIN</name>
<feature type="compositionally biased region" description="Basic and acidic residues" evidence="1">
    <location>
        <begin position="52"/>
        <end position="90"/>
    </location>
</feature>
<reference evidence="2 3" key="1">
    <citation type="submission" date="2019-07" db="EMBL/GenBank/DDBJ databases">
        <title>Venturia inaequalis Genome Resource.</title>
        <authorList>
            <person name="Lichtner F.J."/>
        </authorList>
    </citation>
    <scope>NUCLEOTIDE SEQUENCE [LARGE SCALE GENOMIC DNA]</scope>
    <source>
        <strain evidence="2 3">DMI_063113</strain>
    </source>
</reference>
<accession>A0A8H3VVL7</accession>